<organism evidence="1 2">
    <name type="scientific">Yoonia tamlensis</name>
    <dbReference type="NCBI Taxonomy" id="390270"/>
    <lineage>
        <taxon>Bacteria</taxon>
        <taxon>Pseudomonadati</taxon>
        <taxon>Pseudomonadota</taxon>
        <taxon>Alphaproteobacteria</taxon>
        <taxon>Rhodobacterales</taxon>
        <taxon>Paracoccaceae</taxon>
        <taxon>Yoonia</taxon>
    </lineage>
</organism>
<proteinExistence type="predicted"/>
<accession>A0A1I6GSG9</accession>
<dbReference type="OrthoDB" id="9808883at2"/>
<dbReference type="InterPro" id="IPR010696">
    <property type="entry name" value="DUF1272"/>
</dbReference>
<dbReference type="AlphaFoldDB" id="A0A1I6GSG9"/>
<evidence type="ECO:0000313" key="1">
    <source>
        <dbReference type="EMBL" id="SFR45130.1"/>
    </source>
</evidence>
<dbReference type="Pfam" id="PF06906">
    <property type="entry name" value="DUF1272"/>
    <property type="match status" value="1"/>
</dbReference>
<dbReference type="Proteomes" id="UP000199478">
    <property type="component" value="Unassembled WGS sequence"/>
</dbReference>
<evidence type="ECO:0000313" key="2">
    <source>
        <dbReference type="Proteomes" id="UP000199478"/>
    </source>
</evidence>
<sequence>MLELRPNCEWCDKDLPPDSNQARICSYECTYCADCVAHVLHNVCPTCGGGFVARPIRPKNAYHDQPKLGLANQPASVVRKHSRWTRDQVDALSRKLRDVAEKDR</sequence>
<gene>
    <name evidence="1" type="ORF">SAMN04488005_2107</name>
</gene>
<evidence type="ECO:0008006" key="3">
    <source>
        <dbReference type="Google" id="ProtNLM"/>
    </source>
</evidence>
<keyword evidence="2" id="KW-1185">Reference proteome</keyword>
<reference evidence="2" key="1">
    <citation type="submission" date="2016-10" db="EMBL/GenBank/DDBJ databases">
        <authorList>
            <person name="Varghese N."/>
            <person name="Submissions S."/>
        </authorList>
    </citation>
    <scope>NUCLEOTIDE SEQUENCE [LARGE SCALE GENOMIC DNA]</scope>
    <source>
        <strain evidence="2">DSM 26879</strain>
    </source>
</reference>
<dbReference type="STRING" id="390270.SAMN04488005_2107"/>
<name>A0A1I6GSG9_9RHOB</name>
<dbReference type="EMBL" id="FOYP01000001">
    <property type="protein sequence ID" value="SFR45130.1"/>
    <property type="molecule type" value="Genomic_DNA"/>
</dbReference>
<dbReference type="RefSeq" id="WP_090199674.1">
    <property type="nucleotide sequence ID" value="NZ_FOYP01000001.1"/>
</dbReference>
<protein>
    <recommendedName>
        <fullName evidence="3">Urease</fullName>
    </recommendedName>
</protein>